<evidence type="ECO:0000259" key="1">
    <source>
        <dbReference type="Pfam" id="PF00551"/>
    </source>
</evidence>
<comment type="caution">
    <text evidence="2">The sequence shown here is derived from an EMBL/GenBank/DDBJ whole genome shotgun (WGS) entry which is preliminary data.</text>
</comment>
<feature type="domain" description="Formyl transferase N-terminal" evidence="1">
    <location>
        <begin position="102"/>
        <end position="230"/>
    </location>
</feature>
<name>A0A9W6LCU5_9BACT</name>
<dbReference type="InterPro" id="IPR002376">
    <property type="entry name" value="Formyl_transf_N"/>
</dbReference>
<dbReference type="SUPFAM" id="SSF53328">
    <property type="entry name" value="Formyltransferase"/>
    <property type="match status" value="1"/>
</dbReference>
<dbReference type="Pfam" id="PF00551">
    <property type="entry name" value="Formyl_trans_N"/>
    <property type="match status" value="1"/>
</dbReference>
<proteinExistence type="predicted"/>
<evidence type="ECO:0000313" key="3">
    <source>
        <dbReference type="Proteomes" id="UP001144352"/>
    </source>
</evidence>
<dbReference type="InterPro" id="IPR036477">
    <property type="entry name" value="Formyl_transf_N_sf"/>
</dbReference>
<dbReference type="Proteomes" id="UP001144352">
    <property type="component" value="Unassembled WGS sequence"/>
</dbReference>
<dbReference type="InterPro" id="IPR001555">
    <property type="entry name" value="GART_AS"/>
</dbReference>
<dbReference type="GO" id="GO:0004479">
    <property type="term" value="F:methionyl-tRNA formyltransferase activity"/>
    <property type="evidence" value="ECO:0007669"/>
    <property type="project" value="TreeGrafter"/>
</dbReference>
<dbReference type="PANTHER" id="PTHR11138:SF5">
    <property type="entry name" value="METHIONYL-TRNA FORMYLTRANSFERASE, MITOCHONDRIAL"/>
    <property type="match status" value="1"/>
</dbReference>
<keyword evidence="3" id="KW-1185">Reference proteome</keyword>
<evidence type="ECO:0000313" key="2">
    <source>
        <dbReference type="EMBL" id="GLI39252.1"/>
    </source>
</evidence>
<gene>
    <name evidence="2" type="ORF">GHYDROH2_27530</name>
</gene>
<organism evidence="2 3">
    <name type="scientific">Geobacter hydrogenophilus</name>
    <dbReference type="NCBI Taxonomy" id="40983"/>
    <lineage>
        <taxon>Bacteria</taxon>
        <taxon>Pseudomonadati</taxon>
        <taxon>Thermodesulfobacteriota</taxon>
        <taxon>Desulfuromonadia</taxon>
        <taxon>Geobacterales</taxon>
        <taxon>Geobacteraceae</taxon>
        <taxon>Geobacter</taxon>
    </lineage>
</organism>
<protein>
    <recommendedName>
        <fullName evidence="1">Formyl transferase N-terminal domain-containing protein</fullName>
    </recommendedName>
</protein>
<sequence length="270" mass="30513">MPMSATTSKKLNVLFITQDDPFYVRLFFEEFFKSFNELATIKGVVVAAAMGKKGPVQLARQMYDFYGPMDFVRVGTRYAAHKVKARIPALAGGNFYSIGQLCAHHGVPVFSTNRVNSPEFLASLREMDLDLIASVAAPVIFKKELVELPRLGCINIHNGALPRYRGMLPNFWQMYHNERQVGITIHEMNEKLDDGRILRQEMVDILPGETLDSLIRRTKILGAHVMARAIASLRDGTATYRENPASEGSYFSFPTKDHVREFKQNGKRLI</sequence>
<dbReference type="GO" id="GO:0005829">
    <property type="term" value="C:cytosol"/>
    <property type="evidence" value="ECO:0007669"/>
    <property type="project" value="TreeGrafter"/>
</dbReference>
<dbReference type="EMBL" id="BSDS01000002">
    <property type="protein sequence ID" value="GLI39252.1"/>
    <property type="molecule type" value="Genomic_DNA"/>
</dbReference>
<accession>A0A9W6LCU5</accession>
<reference evidence="2" key="1">
    <citation type="submission" date="2022-12" db="EMBL/GenBank/DDBJ databases">
        <title>Reference genome sequencing for broad-spectrum identification of bacterial and archaeal isolates by mass spectrometry.</title>
        <authorList>
            <person name="Sekiguchi Y."/>
            <person name="Tourlousse D.M."/>
        </authorList>
    </citation>
    <scope>NUCLEOTIDE SEQUENCE</scope>
    <source>
        <strain evidence="2">H2</strain>
    </source>
</reference>
<dbReference type="PROSITE" id="PS00373">
    <property type="entry name" value="GART"/>
    <property type="match status" value="1"/>
</dbReference>
<dbReference type="AlphaFoldDB" id="A0A9W6LCU5"/>
<dbReference type="Gene3D" id="3.40.50.12230">
    <property type="match status" value="1"/>
</dbReference>
<dbReference type="PANTHER" id="PTHR11138">
    <property type="entry name" value="METHIONYL-TRNA FORMYLTRANSFERASE"/>
    <property type="match status" value="1"/>
</dbReference>